<keyword evidence="2" id="KW-1185">Reference proteome</keyword>
<organism evidence="1 2">
    <name type="scientific">Geomicrobium sediminis</name>
    <dbReference type="NCBI Taxonomy" id="1347788"/>
    <lineage>
        <taxon>Bacteria</taxon>
        <taxon>Bacillati</taxon>
        <taxon>Bacillota</taxon>
        <taxon>Bacilli</taxon>
        <taxon>Bacillales</taxon>
        <taxon>Geomicrobium</taxon>
    </lineage>
</organism>
<reference evidence="1 2" key="1">
    <citation type="submission" date="2021-01" db="EMBL/GenBank/DDBJ databases">
        <title>Genomic Encyclopedia of Type Strains, Phase IV (KMG-IV): sequencing the most valuable type-strain genomes for metagenomic binning, comparative biology and taxonomic classification.</title>
        <authorList>
            <person name="Goeker M."/>
        </authorList>
    </citation>
    <scope>NUCLEOTIDE SEQUENCE [LARGE SCALE GENOMIC DNA]</scope>
    <source>
        <strain evidence="1 2">DSM 25540</strain>
    </source>
</reference>
<gene>
    <name evidence="1" type="ORF">JOD17_000877</name>
</gene>
<proteinExistence type="predicted"/>
<sequence>MNEPLVQCTGVFYYIEIIGDTKTPTLIKVWAFINTISLIRKILQYHRELLERANQIRGHLMVA</sequence>
<protein>
    <submittedName>
        <fullName evidence="1">Uncharacterized protein</fullName>
    </submittedName>
</protein>
<comment type="caution">
    <text evidence="1">The sequence shown here is derived from an EMBL/GenBank/DDBJ whole genome shotgun (WGS) entry which is preliminary data.</text>
</comment>
<evidence type="ECO:0000313" key="2">
    <source>
        <dbReference type="Proteomes" id="UP000741863"/>
    </source>
</evidence>
<name>A0ABS2P8Q6_9BACL</name>
<accession>A0ABS2P8Q6</accession>
<evidence type="ECO:0000313" key="1">
    <source>
        <dbReference type="EMBL" id="MBM7631785.1"/>
    </source>
</evidence>
<dbReference type="Proteomes" id="UP000741863">
    <property type="component" value="Unassembled WGS sequence"/>
</dbReference>
<dbReference type="EMBL" id="JAFBEC010000002">
    <property type="protein sequence ID" value="MBM7631785.1"/>
    <property type="molecule type" value="Genomic_DNA"/>
</dbReference>